<reference evidence="2" key="1">
    <citation type="submission" date="2022-01" db="EMBL/GenBank/DDBJ databases">
        <title>Jiella avicenniae sp. nov., a novel endophytic bacterium isolated from bark of Avicennia marina.</title>
        <authorList>
            <person name="Tuo L."/>
        </authorList>
    </citation>
    <scope>NUCLEOTIDE SEQUENCE</scope>
    <source>
        <strain evidence="2">CBK1P-4</strain>
    </source>
</reference>
<protein>
    <submittedName>
        <fullName evidence="2">Rho termination factor</fullName>
    </submittedName>
</protein>
<organism evidence="2 3">
    <name type="scientific">Jiella avicenniae</name>
    <dbReference type="NCBI Taxonomy" id="2907202"/>
    <lineage>
        <taxon>Bacteria</taxon>
        <taxon>Pseudomonadati</taxon>
        <taxon>Pseudomonadota</taxon>
        <taxon>Alphaproteobacteria</taxon>
        <taxon>Hyphomicrobiales</taxon>
        <taxon>Aurantimonadaceae</taxon>
        <taxon>Jiella</taxon>
    </lineage>
</organism>
<name>A0A9X1NWC6_9HYPH</name>
<evidence type="ECO:0000313" key="2">
    <source>
        <dbReference type="EMBL" id="MCE7026717.1"/>
    </source>
</evidence>
<keyword evidence="3" id="KW-1185">Reference proteome</keyword>
<accession>A0A9X1NWC6</accession>
<sequence>MAKQPNTGSTPQLKDPELYEELRDQGNSKEKAARISNAKANPDMHPSKAGGKSPPYEEWTKDELYDRAKEIGIDGRSDMSKDALVKALRAH</sequence>
<gene>
    <name evidence="2" type="ORF">LZD57_01825</name>
</gene>
<dbReference type="InterPro" id="IPR055642">
    <property type="entry name" value="DUF7218"/>
</dbReference>
<dbReference type="Proteomes" id="UP001139035">
    <property type="component" value="Unassembled WGS sequence"/>
</dbReference>
<proteinExistence type="predicted"/>
<feature type="region of interest" description="Disordered" evidence="1">
    <location>
        <begin position="1"/>
        <end position="61"/>
    </location>
</feature>
<feature type="compositionally biased region" description="Polar residues" evidence="1">
    <location>
        <begin position="1"/>
        <end position="12"/>
    </location>
</feature>
<dbReference type="EMBL" id="JAJUWU010000001">
    <property type="protein sequence ID" value="MCE7026717.1"/>
    <property type="molecule type" value="Genomic_DNA"/>
</dbReference>
<feature type="compositionally biased region" description="Basic and acidic residues" evidence="1">
    <location>
        <begin position="14"/>
        <end position="33"/>
    </location>
</feature>
<comment type="caution">
    <text evidence="2">The sequence shown here is derived from an EMBL/GenBank/DDBJ whole genome shotgun (WGS) entry which is preliminary data.</text>
</comment>
<dbReference type="RefSeq" id="WP_233717400.1">
    <property type="nucleotide sequence ID" value="NZ_JAJUWU010000001.1"/>
</dbReference>
<dbReference type="AlphaFoldDB" id="A0A9X1NWC6"/>
<evidence type="ECO:0000313" key="3">
    <source>
        <dbReference type="Proteomes" id="UP001139035"/>
    </source>
</evidence>
<dbReference type="Pfam" id="PF23855">
    <property type="entry name" value="DUF7218"/>
    <property type="match status" value="1"/>
</dbReference>
<evidence type="ECO:0000256" key="1">
    <source>
        <dbReference type="SAM" id="MobiDB-lite"/>
    </source>
</evidence>